<dbReference type="AlphaFoldDB" id="A0A1T4PCD6"/>
<dbReference type="GO" id="GO:0047617">
    <property type="term" value="F:fatty acyl-CoA hydrolase activity"/>
    <property type="evidence" value="ECO:0007669"/>
    <property type="project" value="TreeGrafter"/>
</dbReference>
<dbReference type="PANTHER" id="PTHR31793:SF27">
    <property type="entry name" value="NOVEL THIOESTERASE SUPERFAMILY DOMAIN AND SAPOSIN A-TYPE DOMAIN CONTAINING PROTEIN (0610012H03RIK)"/>
    <property type="match status" value="1"/>
</dbReference>
<comment type="similarity">
    <text evidence="1">Belongs to the 4-hydroxybenzoyl-CoA thioesterase family.</text>
</comment>
<dbReference type="EMBL" id="FUWU01000032">
    <property type="protein sequence ID" value="SJZ88498.1"/>
    <property type="molecule type" value="Genomic_DNA"/>
</dbReference>
<evidence type="ECO:0000256" key="2">
    <source>
        <dbReference type="ARBA" id="ARBA00022801"/>
    </source>
</evidence>
<reference evidence="3 4" key="1">
    <citation type="submission" date="2017-02" db="EMBL/GenBank/DDBJ databases">
        <authorList>
            <person name="Peterson S.W."/>
        </authorList>
    </citation>
    <scope>NUCLEOTIDE SEQUENCE [LARGE SCALE GENOMIC DNA]</scope>
    <source>
        <strain evidence="3 4">ATCC 43854</strain>
    </source>
</reference>
<dbReference type="PIRSF" id="PIRSF003230">
    <property type="entry name" value="YbgC"/>
    <property type="match status" value="1"/>
</dbReference>
<evidence type="ECO:0000313" key="4">
    <source>
        <dbReference type="Proteomes" id="UP000190449"/>
    </source>
</evidence>
<dbReference type="InterPro" id="IPR029069">
    <property type="entry name" value="HotDog_dom_sf"/>
</dbReference>
<dbReference type="Pfam" id="PF13279">
    <property type="entry name" value="4HBT_2"/>
    <property type="match status" value="1"/>
</dbReference>
<dbReference type="RefSeq" id="WP_078776724.1">
    <property type="nucleotide sequence ID" value="NZ_FUWU01000032.1"/>
</dbReference>
<gene>
    <name evidence="3" type="ORF">SAMN02745108_01864</name>
</gene>
<dbReference type="CDD" id="cd00586">
    <property type="entry name" value="4HBT"/>
    <property type="match status" value="1"/>
</dbReference>
<organism evidence="3 4">
    <name type="scientific">Fibrobacter intestinalis</name>
    <dbReference type="NCBI Taxonomy" id="28122"/>
    <lineage>
        <taxon>Bacteria</taxon>
        <taxon>Pseudomonadati</taxon>
        <taxon>Fibrobacterota</taxon>
        <taxon>Fibrobacteria</taxon>
        <taxon>Fibrobacterales</taxon>
        <taxon>Fibrobacteraceae</taxon>
        <taxon>Fibrobacter</taxon>
    </lineage>
</organism>
<proteinExistence type="inferred from homology"/>
<dbReference type="NCBIfam" id="TIGR00051">
    <property type="entry name" value="YbgC/FadM family acyl-CoA thioesterase"/>
    <property type="match status" value="1"/>
</dbReference>
<dbReference type="PANTHER" id="PTHR31793">
    <property type="entry name" value="4-HYDROXYBENZOYL-COA THIOESTERASE FAMILY MEMBER"/>
    <property type="match status" value="1"/>
</dbReference>
<dbReference type="InterPro" id="IPR006684">
    <property type="entry name" value="YbgC/YbaW"/>
</dbReference>
<keyword evidence="2 3" id="KW-0378">Hydrolase</keyword>
<name>A0A1T4PCD6_9BACT</name>
<dbReference type="Gene3D" id="3.10.129.10">
    <property type="entry name" value="Hotdog Thioesterase"/>
    <property type="match status" value="1"/>
</dbReference>
<evidence type="ECO:0000313" key="3">
    <source>
        <dbReference type="EMBL" id="SJZ88498.1"/>
    </source>
</evidence>
<sequence>MEICRYRSTSQIEVRYAETDQMGVVHHSVYAVWFEKARTDFFKQIGSTYADVEKEGFVCPVLELNVRYRNPTHYGDVVNIETTLERIGHLHFRFRYRIDVAGNLCTTGTTLHCFLKDGKPTCELPVQVSLFFPPNDK</sequence>
<evidence type="ECO:0000256" key="1">
    <source>
        <dbReference type="ARBA" id="ARBA00005953"/>
    </source>
</evidence>
<dbReference type="Proteomes" id="UP000190449">
    <property type="component" value="Unassembled WGS sequence"/>
</dbReference>
<dbReference type="STRING" id="28122.SAMN02745108_01864"/>
<protein>
    <submittedName>
        <fullName evidence="3">Acyl-CoA thioester hydrolase</fullName>
    </submittedName>
</protein>
<dbReference type="InterPro" id="IPR050563">
    <property type="entry name" value="4-hydroxybenzoyl-CoA_TE"/>
</dbReference>
<accession>A0A1T4PCD6</accession>
<dbReference type="SUPFAM" id="SSF54637">
    <property type="entry name" value="Thioesterase/thiol ester dehydrase-isomerase"/>
    <property type="match status" value="1"/>
</dbReference>